<dbReference type="InterPro" id="IPR000210">
    <property type="entry name" value="BTB/POZ_dom"/>
</dbReference>
<evidence type="ECO:0000313" key="4">
    <source>
        <dbReference type="Proteomes" id="UP000076532"/>
    </source>
</evidence>
<name>A0A166RLK0_9AGAM</name>
<dbReference type="InterPro" id="IPR011333">
    <property type="entry name" value="SKP1/BTB/POZ_sf"/>
</dbReference>
<reference evidence="3 4" key="1">
    <citation type="journal article" date="2016" name="Mol. Biol. Evol.">
        <title>Comparative Genomics of Early-Diverging Mushroom-Forming Fungi Provides Insights into the Origins of Lignocellulose Decay Capabilities.</title>
        <authorList>
            <person name="Nagy L.G."/>
            <person name="Riley R."/>
            <person name="Tritt A."/>
            <person name="Adam C."/>
            <person name="Daum C."/>
            <person name="Floudas D."/>
            <person name="Sun H."/>
            <person name="Yadav J.S."/>
            <person name="Pangilinan J."/>
            <person name="Larsson K.H."/>
            <person name="Matsuura K."/>
            <person name="Barry K."/>
            <person name="Labutti K."/>
            <person name="Kuo R."/>
            <person name="Ohm R.A."/>
            <person name="Bhattacharya S.S."/>
            <person name="Shirouzu T."/>
            <person name="Yoshinaga Y."/>
            <person name="Martin F.M."/>
            <person name="Grigoriev I.V."/>
            <person name="Hibbett D.S."/>
        </authorList>
    </citation>
    <scope>NUCLEOTIDE SEQUENCE [LARGE SCALE GENOMIC DNA]</scope>
    <source>
        <strain evidence="3 4">CBS 109695</strain>
    </source>
</reference>
<evidence type="ECO:0000256" key="1">
    <source>
        <dbReference type="SAM" id="MobiDB-lite"/>
    </source>
</evidence>
<dbReference type="Proteomes" id="UP000076532">
    <property type="component" value="Unassembled WGS sequence"/>
</dbReference>
<dbReference type="SUPFAM" id="SSF54695">
    <property type="entry name" value="POZ domain"/>
    <property type="match status" value="1"/>
</dbReference>
<dbReference type="PANTHER" id="PTHR22744">
    <property type="entry name" value="HELIX LOOP HELIX PROTEIN 21-RELATED"/>
    <property type="match status" value="1"/>
</dbReference>
<organism evidence="3 4">
    <name type="scientific">Athelia psychrophila</name>
    <dbReference type="NCBI Taxonomy" id="1759441"/>
    <lineage>
        <taxon>Eukaryota</taxon>
        <taxon>Fungi</taxon>
        <taxon>Dikarya</taxon>
        <taxon>Basidiomycota</taxon>
        <taxon>Agaricomycotina</taxon>
        <taxon>Agaricomycetes</taxon>
        <taxon>Agaricomycetidae</taxon>
        <taxon>Atheliales</taxon>
        <taxon>Atheliaceae</taxon>
        <taxon>Athelia</taxon>
    </lineage>
</organism>
<gene>
    <name evidence="3" type="ORF">FIBSPDRAFT_995192</name>
</gene>
<protein>
    <recommendedName>
        <fullName evidence="2">BTB domain-containing protein</fullName>
    </recommendedName>
</protein>
<dbReference type="Gene3D" id="3.30.710.10">
    <property type="entry name" value="Potassium Channel Kv1.1, Chain A"/>
    <property type="match status" value="1"/>
</dbReference>
<dbReference type="EMBL" id="KV417503">
    <property type="protein sequence ID" value="KZP28405.1"/>
    <property type="molecule type" value="Genomic_DNA"/>
</dbReference>
<evidence type="ECO:0000313" key="3">
    <source>
        <dbReference type="EMBL" id="KZP28405.1"/>
    </source>
</evidence>
<feature type="compositionally biased region" description="Polar residues" evidence="1">
    <location>
        <begin position="311"/>
        <end position="322"/>
    </location>
</feature>
<dbReference type="SMART" id="SM00225">
    <property type="entry name" value="BTB"/>
    <property type="match status" value="1"/>
</dbReference>
<accession>A0A166RLK0</accession>
<dbReference type="AlphaFoldDB" id="A0A166RLK0"/>
<proteinExistence type="predicted"/>
<dbReference type="PANTHER" id="PTHR22744:SF17">
    <property type="entry name" value="BTB DOMAIN-CONTAINING PROTEIN"/>
    <property type="match status" value="1"/>
</dbReference>
<feature type="domain" description="BTB" evidence="2">
    <location>
        <begin position="96"/>
        <end position="165"/>
    </location>
</feature>
<sequence length="367" mass="38825">MHGVLQGKGLLNAGQCLGRGPGGGCYNASFAMAVSTIPSPIYVTGHSIMLTVRPTKPSLRINPNGKPIPDPLEATSSTPLKDLILTPHPNHYIKDGDVTFVVEKTLYRVHACFFARHSPVFAEVLKSEDSTAISQDSYIQLAGVSIEEFEEFLSVIYPTDLGVTPDRKENEWRNLLSFASAFSFKSLTITALAGLDKHLQPVEKILLGDQLSIPELTHQGVRALCTRKPFLSPDEGRALGLESVLCVARLREETLCYQPDKAGKLTEKLINESLAQRLVEPPVAATVPNGAGAVSNQPATSATSTSTATAGMNSSPSATGAQNKHKTTPTPAGAKRNGDPSKSQTDAGAGGKGKEQDGSKGTNGIGL</sequence>
<dbReference type="Pfam" id="PF00651">
    <property type="entry name" value="BTB"/>
    <property type="match status" value="1"/>
</dbReference>
<keyword evidence="4" id="KW-1185">Reference proteome</keyword>
<dbReference type="PROSITE" id="PS50097">
    <property type="entry name" value="BTB"/>
    <property type="match status" value="1"/>
</dbReference>
<dbReference type="OrthoDB" id="2985972at2759"/>
<dbReference type="CDD" id="cd18186">
    <property type="entry name" value="BTB_POZ_ZBTB_KLHL-like"/>
    <property type="match status" value="1"/>
</dbReference>
<evidence type="ECO:0000259" key="2">
    <source>
        <dbReference type="PROSITE" id="PS50097"/>
    </source>
</evidence>
<feature type="compositionally biased region" description="Low complexity" evidence="1">
    <location>
        <begin position="299"/>
        <end position="310"/>
    </location>
</feature>
<feature type="region of interest" description="Disordered" evidence="1">
    <location>
        <begin position="289"/>
        <end position="367"/>
    </location>
</feature>